<keyword evidence="3" id="KW-1185">Reference proteome</keyword>
<dbReference type="Proteomes" id="UP001558652">
    <property type="component" value="Unassembled WGS sequence"/>
</dbReference>
<evidence type="ECO:0000256" key="1">
    <source>
        <dbReference type="SAM" id="MobiDB-lite"/>
    </source>
</evidence>
<proteinExistence type="predicted"/>
<evidence type="ECO:0000313" key="3">
    <source>
        <dbReference type="Proteomes" id="UP001558652"/>
    </source>
</evidence>
<feature type="compositionally biased region" description="Basic and acidic residues" evidence="1">
    <location>
        <begin position="122"/>
        <end position="138"/>
    </location>
</feature>
<protein>
    <submittedName>
        <fullName evidence="2">Uncharacterized protein</fullName>
    </submittedName>
</protein>
<accession>A0ABD0XWH8</accession>
<sequence length="250" mass="27988">MLRSRCDCVDYQSVPRLWNKGRNKLVGCWLSAGKSYLSFFQALPWDNAVLNATWDASKSLIMKSGIVVLSLFDPLRFQILGCLRWDSDYRGHCHHCEYEAECLDDMRKHVGRRHGGQTVCDETSRADDRKRGRSLSDRRAEDSTKGFVLEGFDSVDIRLSGRTPQLYTVQSIRVVMEVVGPVKSEGDAIVVEPENMDVSEAQDADSPVKVEPSSVVKTEYLDIAEVDVAHPLIKEEPCSDVKSVECGGSK</sequence>
<dbReference type="AlphaFoldDB" id="A0ABD0XWH8"/>
<feature type="region of interest" description="Disordered" evidence="1">
    <location>
        <begin position="114"/>
        <end position="138"/>
    </location>
</feature>
<comment type="caution">
    <text evidence="2">The sequence shown here is derived from an EMBL/GenBank/DDBJ whole genome shotgun (WGS) entry which is preliminary data.</text>
</comment>
<organism evidence="2 3">
    <name type="scientific">Ranatra chinensis</name>
    <dbReference type="NCBI Taxonomy" id="642074"/>
    <lineage>
        <taxon>Eukaryota</taxon>
        <taxon>Metazoa</taxon>
        <taxon>Ecdysozoa</taxon>
        <taxon>Arthropoda</taxon>
        <taxon>Hexapoda</taxon>
        <taxon>Insecta</taxon>
        <taxon>Pterygota</taxon>
        <taxon>Neoptera</taxon>
        <taxon>Paraneoptera</taxon>
        <taxon>Hemiptera</taxon>
        <taxon>Heteroptera</taxon>
        <taxon>Panheteroptera</taxon>
        <taxon>Nepomorpha</taxon>
        <taxon>Nepidae</taxon>
        <taxon>Ranatrinae</taxon>
        <taxon>Ranatra</taxon>
    </lineage>
</organism>
<reference evidence="2 3" key="1">
    <citation type="submission" date="2024-07" db="EMBL/GenBank/DDBJ databases">
        <title>Chromosome-level genome assembly of the water stick insect Ranatra chinensis (Heteroptera: Nepidae).</title>
        <authorList>
            <person name="Liu X."/>
        </authorList>
    </citation>
    <scope>NUCLEOTIDE SEQUENCE [LARGE SCALE GENOMIC DNA]</scope>
    <source>
        <strain evidence="2">Cailab_2021Rc</strain>
        <tissue evidence="2">Muscle</tissue>
    </source>
</reference>
<dbReference type="EMBL" id="JBFDAA010000020">
    <property type="protein sequence ID" value="KAL1115508.1"/>
    <property type="molecule type" value="Genomic_DNA"/>
</dbReference>
<evidence type="ECO:0000313" key="2">
    <source>
        <dbReference type="EMBL" id="KAL1115508.1"/>
    </source>
</evidence>
<name>A0ABD0XWH8_9HEMI</name>
<gene>
    <name evidence="2" type="ORF">AAG570_007537</name>
</gene>